<feature type="transmembrane region" description="Helical" evidence="11">
    <location>
        <begin position="139"/>
        <end position="163"/>
    </location>
</feature>
<keyword evidence="5 11" id="KW-0812">Transmembrane</keyword>
<sequence length="397" mass="43921">MTSLAALAAKVTFARSGIGIWSDLSTFDVAAVSVFYQFTLYMAIRLAHHGFTLGELGFATFGAAIMFMESLHVTIARMWPVTTLYIKTFRLPTPLLILQLALIPGSILVGVLLAPLLYLSRHIAQRPLRKLRFPEEKQLHRRFLALGFYFFAALVVGGLIGMWTRWCLVGRDPWIWTFQWILQGRRKWTRPLLLLYWGLLACGSIAGWGRRLYRSRKYRHSTALQPGIASNTDALGSSVHPSTPVAPPSSSGYGNQSDPSAGANSSQSYSGPHNLVPILPNGGNVSVSAVATDFLDAADKRMPSLGLNARRKFFHALAVVMFVPGIAVDPAFTHLSFSVAFAIFTFAEYMRYFALYPFGAAIHVFLTEFVDDKDNGTAILSHFYLLTGCASTVWLEE</sequence>
<keyword evidence="6" id="KW-0418">Kinase</keyword>
<evidence type="ECO:0000256" key="9">
    <source>
        <dbReference type="ARBA" id="ARBA00023136"/>
    </source>
</evidence>
<evidence type="ECO:0000256" key="3">
    <source>
        <dbReference type="ARBA" id="ARBA00012132"/>
    </source>
</evidence>
<evidence type="ECO:0000256" key="6">
    <source>
        <dbReference type="ARBA" id="ARBA00022777"/>
    </source>
</evidence>
<feature type="transmembrane region" description="Helical" evidence="11">
    <location>
        <begin position="56"/>
        <end position="76"/>
    </location>
</feature>
<dbReference type="InterPro" id="IPR032974">
    <property type="entry name" value="Polypren_kinase"/>
</dbReference>
<dbReference type="EMBL" id="LNZH02000214">
    <property type="protein sequence ID" value="OCB84763.1"/>
    <property type="molecule type" value="Genomic_DNA"/>
</dbReference>
<proteinExistence type="inferred from homology"/>
<reference evidence="12" key="1">
    <citation type="submission" date="2016-06" db="EMBL/GenBank/DDBJ databases">
        <title>Draft Genome sequence of the fungus Inonotus baumii.</title>
        <authorList>
            <person name="Zhu H."/>
            <person name="Lin W."/>
        </authorList>
    </citation>
    <scope>NUCLEOTIDE SEQUENCE</scope>
    <source>
        <strain evidence="12">821</strain>
    </source>
</reference>
<feature type="compositionally biased region" description="Polar residues" evidence="10">
    <location>
        <begin position="248"/>
        <end position="269"/>
    </location>
</feature>
<dbReference type="EC" id="2.7.1.108" evidence="3"/>
<evidence type="ECO:0000256" key="2">
    <source>
        <dbReference type="ARBA" id="ARBA00010794"/>
    </source>
</evidence>
<dbReference type="PANTHER" id="PTHR13205">
    <property type="entry name" value="TRANSMEMBRANE PROTEIN 15-RELATED"/>
    <property type="match status" value="1"/>
</dbReference>
<comment type="subcellular location">
    <subcellularLocation>
        <location evidence="1">Endoplasmic reticulum membrane</location>
        <topology evidence="1">Multi-pass membrane protein</topology>
    </subcellularLocation>
</comment>
<dbReference type="Proteomes" id="UP000757232">
    <property type="component" value="Unassembled WGS sequence"/>
</dbReference>
<dbReference type="AlphaFoldDB" id="A0A9Q5HRQ2"/>
<feature type="transmembrane region" description="Helical" evidence="11">
    <location>
        <begin position="192"/>
        <end position="209"/>
    </location>
</feature>
<keyword evidence="9 11" id="KW-0472">Membrane</keyword>
<comment type="caution">
    <text evidence="12">The sequence shown here is derived from an EMBL/GenBank/DDBJ whole genome shotgun (WGS) entry which is preliminary data.</text>
</comment>
<evidence type="ECO:0000313" key="13">
    <source>
        <dbReference type="Proteomes" id="UP000757232"/>
    </source>
</evidence>
<dbReference type="PANTHER" id="PTHR13205:SF15">
    <property type="entry name" value="DOLICHOL KINASE"/>
    <property type="match status" value="1"/>
</dbReference>
<keyword evidence="8 11" id="KW-1133">Transmembrane helix</keyword>
<evidence type="ECO:0000256" key="11">
    <source>
        <dbReference type="SAM" id="Phobius"/>
    </source>
</evidence>
<dbReference type="GO" id="GO:0043048">
    <property type="term" value="P:dolichyl monophosphate biosynthetic process"/>
    <property type="evidence" value="ECO:0007669"/>
    <property type="project" value="TreeGrafter"/>
</dbReference>
<feature type="transmembrane region" description="Helical" evidence="11">
    <location>
        <begin position="349"/>
        <end position="366"/>
    </location>
</feature>
<dbReference type="GO" id="GO:0005789">
    <property type="term" value="C:endoplasmic reticulum membrane"/>
    <property type="evidence" value="ECO:0007669"/>
    <property type="project" value="UniProtKB-SubCell"/>
</dbReference>
<evidence type="ECO:0000256" key="5">
    <source>
        <dbReference type="ARBA" id="ARBA00022692"/>
    </source>
</evidence>
<accession>A0A9Q5HRQ2</accession>
<keyword evidence="7" id="KW-0256">Endoplasmic reticulum</keyword>
<protein>
    <recommendedName>
        <fullName evidence="3">dolichol kinase</fullName>
        <ecNumber evidence="3">2.7.1.108</ecNumber>
    </recommendedName>
</protein>
<comment type="similarity">
    <text evidence="2">Belongs to the polyprenol kinase family.</text>
</comment>
<feature type="transmembrane region" description="Helical" evidence="11">
    <location>
        <begin position="96"/>
        <end position="119"/>
    </location>
</feature>
<gene>
    <name evidence="12" type="ORF">A7U60_g8288</name>
</gene>
<dbReference type="GO" id="GO:0004168">
    <property type="term" value="F:dolichol kinase activity"/>
    <property type="evidence" value="ECO:0007669"/>
    <property type="project" value="UniProtKB-EC"/>
</dbReference>
<name>A0A9Q5HRQ2_SANBA</name>
<evidence type="ECO:0000256" key="7">
    <source>
        <dbReference type="ARBA" id="ARBA00022824"/>
    </source>
</evidence>
<evidence type="ECO:0000256" key="10">
    <source>
        <dbReference type="SAM" id="MobiDB-lite"/>
    </source>
</evidence>
<organism evidence="12 13">
    <name type="scientific">Sanghuangporus baumii</name>
    <name type="common">Phellinus baumii</name>
    <dbReference type="NCBI Taxonomy" id="108892"/>
    <lineage>
        <taxon>Eukaryota</taxon>
        <taxon>Fungi</taxon>
        <taxon>Dikarya</taxon>
        <taxon>Basidiomycota</taxon>
        <taxon>Agaricomycotina</taxon>
        <taxon>Agaricomycetes</taxon>
        <taxon>Hymenochaetales</taxon>
        <taxon>Hymenochaetaceae</taxon>
        <taxon>Sanghuangporus</taxon>
    </lineage>
</organism>
<keyword evidence="4" id="KW-0808">Transferase</keyword>
<feature type="transmembrane region" description="Helical" evidence="11">
    <location>
        <begin position="313"/>
        <end position="343"/>
    </location>
</feature>
<keyword evidence="13" id="KW-1185">Reference proteome</keyword>
<evidence type="ECO:0000256" key="1">
    <source>
        <dbReference type="ARBA" id="ARBA00004477"/>
    </source>
</evidence>
<feature type="compositionally biased region" description="Polar residues" evidence="10">
    <location>
        <begin position="231"/>
        <end position="241"/>
    </location>
</feature>
<evidence type="ECO:0000256" key="4">
    <source>
        <dbReference type="ARBA" id="ARBA00022679"/>
    </source>
</evidence>
<dbReference type="OrthoDB" id="377083at2759"/>
<evidence type="ECO:0000313" key="12">
    <source>
        <dbReference type="EMBL" id="OCB84763.1"/>
    </source>
</evidence>
<feature type="region of interest" description="Disordered" evidence="10">
    <location>
        <begin position="231"/>
        <end position="269"/>
    </location>
</feature>
<evidence type="ECO:0000256" key="8">
    <source>
        <dbReference type="ARBA" id="ARBA00022989"/>
    </source>
</evidence>